<evidence type="ECO:0000256" key="1">
    <source>
        <dbReference type="SAM" id="Phobius"/>
    </source>
</evidence>
<proteinExistence type="predicted"/>
<feature type="transmembrane region" description="Helical" evidence="1">
    <location>
        <begin position="14"/>
        <end position="33"/>
    </location>
</feature>
<sequence>MLARAHLLERLHDLVMMALVWLIDIVVIGVKVLGGRIEVNPVLRFGLWAAAVCVVGAGIALLGALLVLLQHYSENLPG</sequence>
<dbReference type="AlphaFoldDB" id="A0A378WPK3"/>
<gene>
    <name evidence="2" type="ORF">NCTC13184_01892</name>
</gene>
<evidence type="ECO:0000313" key="2">
    <source>
        <dbReference type="EMBL" id="SUA42535.1"/>
    </source>
</evidence>
<name>A0A378WPK3_9NOCA</name>
<dbReference type="EMBL" id="UGRU01000001">
    <property type="protein sequence ID" value="SUA42535.1"/>
    <property type="molecule type" value="Genomic_DNA"/>
</dbReference>
<keyword evidence="1" id="KW-0472">Membrane</keyword>
<organism evidence="2 3">
    <name type="scientific">Nocardia africana</name>
    <dbReference type="NCBI Taxonomy" id="134964"/>
    <lineage>
        <taxon>Bacteria</taxon>
        <taxon>Bacillati</taxon>
        <taxon>Actinomycetota</taxon>
        <taxon>Actinomycetes</taxon>
        <taxon>Mycobacteriales</taxon>
        <taxon>Nocardiaceae</taxon>
        <taxon>Nocardia</taxon>
    </lineage>
</organism>
<evidence type="ECO:0000313" key="3">
    <source>
        <dbReference type="Proteomes" id="UP000255082"/>
    </source>
</evidence>
<accession>A0A378WPK3</accession>
<reference evidence="2 3" key="1">
    <citation type="submission" date="2018-06" db="EMBL/GenBank/DDBJ databases">
        <authorList>
            <consortium name="Pathogen Informatics"/>
            <person name="Doyle S."/>
        </authorList>
    </citation>
    <scope>NUCLEOTIDE SEQUENCE [LARGE SCALE GENOMIC DNA]</scope>
    <source>
        <strain evidence="2 3">NCTC13184</strain>
    </source>
</reference>
<feature type="transmembrane region" description="Helical" evidence="1">
    <location>
        <begin position="45"/>
        <end position="69"/>
    </location>
</feature>
<keyword evidence="1" id="KW-1133">Transmembrane helix</keyword>
<keyword evidence="1" id="KW-0812">Transmembrane</keyword>
<dbReference type="Proteomes" id="UP000255082">
    <property type="component" value="Unassembled WGS sequence"/>
</dbReference>
<protein>
    <submittedName>
        <fullName evidence="2">Uncharacterized protein</fullName>
    </submittedName>
</protein>